<gene>
    <name evidence="7" type="primary">rluD</name>
    <name evidence="7" type="ORF">ACI43T_05810</name>
</gene>
<evidence type="ECO:0000313" key="7">
    <source>
        <dbReference type="EMBL" id="MFK7642013.1"/>
    </source>
</evidence>
<dbReference type="NCBIfam" id="TIGR00005">
    <property type="entry name" value="rluA_subfam"/>
    <property type="match status" value="1"/>
</dbReference>
<dbReference type="InterPro" id="IPR036986">
    <property type="entry name" value="S4_RNA-bd_sf"/>
</dbReference>
<accession>A0ABW8Q387</accession>
<dbReference type="CDD" id="cd00165">
    <property type="entry name" value="S4"/>
    <property type="match status" value="1"/>
</dbReference>
<comment type="catalytic activity">
    <reaction evidence="5">
        <text>a uridine in RNA = a pseudouridine in RNA</text>
        <dbReference type="Rhea" id="RHEA:48348"/>
        <dbReference type="Rhea" id="RHEA-COMP:12068"/>
        <dbReference type="Rhea" id="RHEA-COMP:12069"/>
        <dbReference type="ChEBI" id="CHEBI:65314"/>
        <dbReference type="ChEBI" id="CHEBI:65315"/>
    </reaction>
</comment>
<dbReference type="InterPro" id="IPR006225">
    <property type="entry name" value="PsdUridine_synth_RluC/D"/>
</dbReference>
<dbReference type="InterPro" id="IPR006145">
    <property type="entry name" value="PsdUridine_synth_RsuA/RluA"/>
</dbReference>
<dbReference type="Gene3D" id="3.10.290.10">
    <property type="entry name" value="RNA-binding S4 domain"/>
    <property type="match status" value="1"/>
</dbReference>
<dbReference type="GO" id="GO:0160140">
    <property type="term" value="F:23S rRNA pseudouridine(1911/1915/1917) synthase activity"/>
    <property type="evidence" value="ECO:0007669"/>
    <property type="project" value="UniProtKB-EC"/>
</dbReference>
<evidence type="ECO:0000256" key="4">
    <source>
        <dbReference type="PROSITE-ProRule" id="PRU00182"/>
    </source>
</evidence>
<name>A0ABW8Q387_9NEIS</name>
<evidence type="ECO:0000313" key="8">
    <source>
        <dbReference type="Proteomes" id="UP001621964"/>
    </source>
</evidence>
<keyword evidence="4" id="KW-0694">RNA-binding</keyword>
<dbReference type="SUPFAM" id="SSF55174">
    <property type="entry name" value="Alpha-L RNA-binding motif"/>
    <property type="match status" value="1"/>
</dbReference>
<sequence length="373" mass="41756">MQNTSFDNEADYNDDLDFAAALEAESCVKLTVPLDMAGLRLDSALAKLMPDYSRSRLATWIKEDLVIVNGKPARPKEKLIGGEFITVTVRLSEESLAFLPEKMDLDIVYEDDTVIVVNKSAGLVVHPAAGNWSGTLLNGLLAHCPELGQIPRAGIVHRLDKETSGLMVVAKTLPAQNSLVRQLQERTVKRIYRAVANGVVPFDGKIETLIGRDPHNRLKMAVVKYGGKPAITHVKVLERYPAHSYIECSLETGRTHQIRVHMREANHPLAADPIYGNPRHPCSEMVKEAVKALGRQALHAYRLSFLHPKTQKAVSFEAAIPEDMYHLLSVLRLEAGLDSSLSHEEEWFNKLNEEDDDDWDEDDYDVEVVYTRD</sequence>
<comment type="caution">
    <text evidence="7">The sequence shown here is derived from an EMBL/GenBank/DDBJ whole genome shotgun (WGS) entry which is preliminary data.</text>
</comment>
<evidence type="ECO:0000259" key="6">
    <source>
        <dbReference type="SMART" id="SM00363"/>
    </source>
</evidence>
<reference evidence="7 8" key="1">
    <citation type="submission" date="2024-11" db="EMBL/GenBank/DDBJ databases">
        <authorList>
            <person name="Mikucki A.G."/>
            <person name="Kahler C.M."/>
        </authorList>
    </citation>
    <scope>NUCLEOTIDE SEQUENCE [LARGE SCALE GENOMIC DNA]</scope>
    <source>
        <strain evidence="7 8">EXNM717</strain>
    </source>
</reference>
<dbReference type="Proteomes" id="UP001621964">
    <property type="component" value="Unassembled WGS sequence"/>
</dbReference>
<organism evidence="7 8">
    <name type="scientific">Neisseria oralis</name>
    <dbReference type="NCBI Taxonomy" id="1107316"/>
    <lineage>
        <taxon>Bacteria</taxon>
        <taxon>Pseudomonadati</taxon>
        <taxon>Pseudomonadota</taxon>
        <taxon>Betaproteobacteria</taxon>
        <taxon>Neisseriales</taxon>
        <taxon>Neisseriaceae</taxon>
        <taxon>Neisseria</taxon>
    </lineage>
</organism>
<dbReference type="SUPFAM" id="SSF55120">
    <property type="entry name" value="Pseudouridine synthase"/>
    <property type="match status" value="1"/>
</dbReference>
<keyword evidence="8" id="KW-1185">Reference proteome</keyword>
<dbReference type="Pfam" id="PF01479">
    <property type="entry name" value="S4"/>
    <property type="match status" value="1"/>
</dbReference>
<comment type="function">
    <text evidence="5">Responsible for synthesis of pseudouridine from uracil.</text>
</comment>
<dbReference type="SMART" id="SM00363">
    <property type="entry name" value="S4"/>
    <property type="match status" value="1"/>
</dbReference>
<comment type="catalytic activity">
    <reaction evidence="3">
        <text>uridine(1911/1915/1917) in 23S rRNA = pseudouridine(1911/1915/1917) in 23S rRNA</text>
        <dbReference type="Rhea" id="RHEA:42524"/>
        <dbReference type="Rhea" id="RHEA-COMP:10097"/>
        <dbReference type="Rhea" id="RHEA-COMP:10098"/>
        <dbReference type="ChEBI" id="CHEBI:65314"/>
        <dbReference type="ChEBI" id="CHEBI:65315"/>
        <dbReference type="EC" id="5.4.99.23"/>
    </reaction>
</comment>
<dbReference type="InterPro" id="IPR006224">
    <property type="entry name" value="PsdUridine_synth_RluA-like_CS"/>
</dbReference>
<dbReference type="Pfam" id="PF00849">
    <property type="entry name" value="PseudoU_synth_2"/>
    <property type="match status" value="1"/>
</dbReference>
<dbReference type="InterPro" id="IPR050188">
    <property type="entry name" value="RluA_PseudoU_synthase"/>
</dbReference>
<dbReference type="InterPro" id="IPR020103">
    <property type="entry name" value="PsdUridine_synth_cat_dom_sf"/>
</dbReference>
<dbReference type="PROSITE" id="PS01129">
    <property type="entry name" value="PSI_RLU"/>
    <property type="match status" value="1"/>
</dbReference>
<dbReference type="PANTHER" id="PTHR21600:SF44">
    <property type="entry name" value="RIBOSOMAL LARGE SUBUNIT PSEUDOURIDINE SYNTHASE D"/>
    <property type="match status" value="1"/>
</dbReference>
<dbReference type="NCBIfam" id="NF008385">
    <property type="entry name" value="PRK11180.1"/>
    <property type="match status" value="1"/>
</dbReference>
<evidence type="ECO:0000256" key="2">
    <source>
        <dbReference type="ARBA" id="ARBA00023235"/>
    </source>
</evidence>
<dbReference type="EC" id="5.4.99.-" evidence="5"/>
<dbReference type="PROSITE" id="PS50889">
    <property type="entry name" value="S4"/>
    <property type="match status" value="1"/>
</dbReference>
<dbReference type="EMBL" id="JBJGEB010000005">
    <property type="protein sequence ID" value="MFK7642013.1"/>
    <property type="molecule type" value="Genomic_DNA"/>
</dbReference>
<proteinExistence type="inferred from homology"/>
<feature type="domain" description="RNA-binding S4" evidence="6">
    <location>
        <begin position="39"/>
        <end position="100"/>
    </location>
</feature>
<dbReference type="Gene3D" id="3.30.2350.10">
    <property type="entry name" value="Pseudouridine synthase"/>
    <property type="match status" value="1"/>
</dbReference>
<evidence type="ECO:0000256" key="1">
    <source>
        <dbReference type="ARBA" id="ARBA00010876"/>
    </source>
</evidence>
<comment type="similarity">
    <text evidence="1 5">Belongs to the pseudouridine synthase RluA family.</text>
</comment>
<evidence type="ECO:0000256" key="3">
    <source>
        <dbReference type="ARBA" id="ARBA00036882"/>
    </source>
</evidence>
<protein>
    <recommendedName>
        <fullName evidence="5">Pseudouridine synthase</fullName>
        <ecNumber evidence="5">5.4.99.-</ecNumber>
    </recommendedName>
</protein>
<dbReference type="RefSeq" id="WP_405385842.1">
    <property type="nucleotide sequence ID" value="NZ_JBJGEB010000005.1"/>
</dbReference>
<dbReference type="CDD" id="cd02869">
    <property type="entry name" value="PseudoU_synth_RluA_like"/>
    <property type="match status" value="1"/>
</dbReference>
<keyword evidence="2 5" id="KW-0413">Isomerase</keyword>
<dbReference type="PANTHER" id="PTHR21600">
    <property type="entry name" value="MITOCHONDRIAL RNA PSEUDOURIDINE SYNTHASE"/>
    <property type="match status" value="1"/>
</dbReference>
<dbReference type="InterPro" id="IPR002942">
    <property type="entry name" value="S4_RNA-bd"/>
</dbReference>
<evidence type="ECO:0000256" key="5">
    <source>
        <dbReference type="RuleBase" id="RU362028"/>
    </source>
</evidence>